<dbReference type="Proteomes" id="UP000291020">
    <property type="component" value="Unassembled WGS sequence"/>
</dbReference>
<dbReference type="Pfam" id="PF10481">
    <property type="entry name" value="CENP-F_N"/>
    <property type="match status" value="1"/>
</dbReference>
<proteinExistence type="predicted"/>
<dbReference type="PANTHER" id="PTHR18874:SF10">
    <property type="entry name" value="CENTROMERE PROTEIN F"/>
    <property type="match status" value="1"/>
</dbReference>
<evidence type="ECO:0000313" key="4">
    <source>
        <dbReference type="Proteomes" id="UP000291020"/>
    </source>
</evidence>
<dbReference type="GO" id="GO:0010389">
    <property type="term" value="P:regulation of G2/M transition of mitotic cell cycle"/>
    <property type="evidence" value="ECO:0007669"/>
    <property type="project" value="TreeGrafter"/>
</dbReference>
<reference evidence="3" key="2">
    <citation type="submission" date="2025-08" db="UniProtKB">
        <authorList>
            <consortium name="Ensembl"/>
        </authorList>
    </citation>
    <scope>IDENTIFICATION</scope>
</reference>
<dbReference type="InterPro" id="IPR043513">
    <property type="entry name" value="Cenp-F"/>
</dbReference>
<feature type="domain" description="Centromere protein Cenp-F N-terminal" evidence="2">
    <location>
        <begin position="1"/>
        <end position="55"/>
    </location>
</feature>
<accession>A0A452IEH4</accession>
<dbReference type="GO" id="GO:0000922">
    <property type="term" value="C:spindle pole"/>
    <property type="evidence" value="ECO:0007669"/>
    <property type="project" value="TreeGrafter"/>
</dbReference>
<evidence type="ECO:0000259" key="2">
    <source>
        <dbReference type="Pfam" id="PF10481"/>
    </source>
</evidence>
<evidence type="ECO:0000256" key="1">
    <source>
        <dbReference type="SAM" id="Coils"/>
    </source>
</evidence>
<dbReference type="InterPro" id="IPR018463">
    <property type="entry name" value="Centromere_CenpF_N"/>
</dbReference>
<dbReference type="Ensembl" id="ENSGAGT00000029916.1">
    <property type="protein sequence ID" value="ENSGAGP00000026309.1"/>
    <property type="gene ID" value="ENSGAGG00000019187.1"/>
</dbReference>
<dbReference type="GO" id="GO:0008017">
    <property type="term" value="F:microtubule binding"/>
    <property type="evidence" value="ECO:0007669"/>
    <property type="project" value="InterPro"/>
</dbReference>
<keyword evidence="4" id="KW-1185">Reference proteome</keyword>
<reference evidence="4" key="1">
    <citation type="journal article" date="2017" name="PLoS ONE">
        <title>The Agassiz's desert tortoise genome provides a resource for the conservation of a threatened species.</title>
        <authorList>
            <person name="Tollis M."/>
            <person name="DeNardo D.F."/>
            <person name="Cornelius J.A."/>
            <person name="Dolby G.A."/>
            <person name="Edwards T."/>
            <person name="Henen B.T."/>
            <person name="Karl A.E."/>
            <person name="Murphy R.W."/>
            <person name="Kusumi K."/>
        </authorList>
    </citation>
    <scope>NUCLEOTIDE SEQUENCE [LARGE SCALE GENOMIC DNA]</scope>
</reference>
<keyword evidence="1" id="KW-0175">Coiled coil</keyword>
<dbReference type="GO" id="GO:0000278">
    <property type="term" value="P:mitotic cell cycle"/>
    <property type="evidence" value="ECO:0007669"/>
    <property type="project" value="TreeGrafter"/>
</dbReference>
<dbReference type="GO" id="GO:0000775">
    <property type="term" value="C:chromosome, centromeric region"/>
    <property type="evidence" value="ECO:0007669"/>
    <property type="project" value="InterPro"/>
</dbReference>
<evidence type="ECO:0000313" key="3">
    <source>
        <dbReference type="Ensembl" id="ENSGAGP00000026309.1"/>
    </source>
</evidence>
<dbReference type="PANTHER" id="PTHR18874">
    <property type="entry name" value="CMF/LEK/CENP CELL DIVISION-RELATED"/>
    <property type="match status" value="1"/>
</dbReference>
<dbReference type="GO" id="GO:0070840">
    <property type="term" value="F:dynein complex binding"/>
    <property type="evidence" value="ECO:0007669"/>
    <property type="project" value="TreeGrafter"/>
</dbReference>
<sequence length="88" mass="9951">MSWPGEAWQEGLPARALQGVRELEQRLEWANKERVQKQAQLDTLEAALHKQRQKVLGWCLHAHLMPPPMGCALLGLSPRPCTLTPHPL</sequence>
<dbReference type="GO" id="GO:0005634">
    <property type="term" value="C:nucleus"/>
    <property type="evidence" value="ECO:0007669"/>
    <property type="project" value="TreeGrafter"/>
</dbReference>
<organism evidence="3 4">
    <name type="scientific">Gopherus agassizii</name>
    <name type="common">Agassiz's desert tortoise</name>
    <dbReference type="NCBI Taxonomy" id="38772"/>
    <lineage>
        <taxon>Eukaryota</taxon>
        <taxon>Metazoa</taxon>
        <taxon>Chordata</taxon>
        <taxon>Craniata</taxon>
        <taxon>Vertebrata</taxon>
        <taxon>Euteleostomi</taxon>
        <taxon>Archelosauria</taxon>
        <taxon>Testudinata</taxon>
        <taxon>Testudines</taxon>
        <taxon>Cryptodira</taxon>
        <taxon>Durocryptodira</taxon>
        <taxon>Testudinoidea</taxon>
        <taxon>Testudinidae</taxon>
        <taxon>Gopherus</taxon>
    </lineage>
</organism>
<dbReference type="AlphaFoldDB" id="A0A452IEH4"/>
<feature type="coiled-coil region" evidence="1">
    <location>
        <begin position="20"/>
        <end position="54"/>
    </location>
</feature>
<name>A0A452IEH4_9SAUR</name>
<protein>
    <recommendedName>
        <fullName evidence="2">Centromere protein Cenp-F N-terminal domain-containing protein</fullName>
    </recommendedName>
</protein>
<dbReference type="GO" id="GO:0051310">
    <property type="term" value="P:metaphase chromosome alignment"/>
    <property type="evidence" value="ECO:0007669"/>
    <property type="project" value="TreeGrafter"/>
</dbReference>
<reference evidence="3" key="3">
    <citation type="submission" date="2025-09" db="UniProtKB">
        <authorList>
            <consortium name="Ensembl"/>
        </authorList>
    </citation>
    <scope>IDENTIFICATION</scope>
</reference>